<dbReference type="AlphaFoldDB" id="A0A922CWR7"/>
<dbReference type="InterPro" id="IPR040204">
    <property type="entry name" value="UBR7"/>
</dbReference>
<gene>
    <name evidence="2" type="ORF">O3G_MSEX012526</name>
</gene>
<organism evidence="2 3">
    <name type="scientific">Manduca sexta</name>
    <name type="common">Tobacco hawkmoth</name>
    <name type="synonym">Tobacco hornworm</name>
    <dbReference type="NCBI Taxonomy" id="7130"/>
    <lineage>
        <taxon>Eukaryota</taxon>
        <taxon>Metazoa</taxon>
        <taxon>Ecdysozoa</taxon>
        <taxon>Arthropoda</taxon>
        <taxon>Hexapoda</taxon>
        <taxon>Insecta</taxon>
        <taxon>Pterygota</taxon>
        <taxon>Neoptera</taxon>
        <taxon>Endopterygota</taxon>
        <taxon>Lepidoptera</taxon>
        <taxon>Glossata</taxon>
        <taxon>Ditrysia</taxon>
        <taxon>Bombycoidea</taxon>
        <taxon>Sphingidae</taxon>
        <taxon>Sphinginae</taxon>
        <taxon>Sphingini</taxon>
        <taxon>Manduca</taxon>
    </lineage>
</organism>
<dbReference type="GO" id="GO:0005737">
    <property type="term" value="C:cytoplasm"/>
    <property type="evidence" value="ECO:0007669"/>
    <property type="project" value="TreeGrafter"/>
</dbReference>
<feature type="region of interest" description="Disordered" evidence="1">
    <location>
        <begin position="91"/>
        <end position="117"/>
    </location>
</feature>
<sequence length="564" mass="63694">MIQCIICEDWLHSNHLEAVVPANDLYAEMICKSCMDKNEFLHDYSQLAVNYEQDVDITTVNGIENSKIDDAKSPELINGKLNNSDVNDVDVEKEETEVSGNITDQEDKPVTEDHKKTNDETISNLEITSVDCTTETSENLKAEETSATIPMDNDNLTSTSNSTEELEQNNKPHTTQPIIEIKKEVGNETELKTINSEPSIHEMNTQDTEDQKDDENNPTKNTSSEQSESIREQTEEVLNSTKNSDHNTNLLDTNTGINTNNDVNENGSRDSDNKELDTVSSTLEGEDNQPTESNNLTESKDNVLEEVPENTNAKVNPQEKNDCEIDSLEAATKELSELMDEGESNQSSNTVGKTKPNEVQKENISENQATTDVSDMRDEDMNGETNKNTSDNENKISHSTDQDHKRKLDDTTEEILVKKQKLDISESCLRPRNVRRTIKGAAFWPSTFRQKLCTCNDCLSMYKDLSVLYLTDLEDTVTAYEALGKEKIDGGPATQYEKGLQALSSLDRVQQINALTEYNRMRDKLLDFLKSFKDRKEIVKEEDIRAFFAGMKPRREPDGVYFCR</sequence>
<feature type="compositionally biased region" description="Basic and acidic residues" evidence="1">
    <location>
        <begin position="267"/>
        <end position="277"/>
    </location>
</feature>
<name>A0A922CWR7_MANSE</name>
<evidence type="ECO:0008006" key="4">
    <source>
        <dbReference type="Google" id="ProtNLM"/>
    </source>
</evidence>
<feature type="compositionally biased region" description="Basic and acidic residues" evidence="1">
    <location>
        <begin position="105"/>
        <end position="117"/>
    </location>
</feature>
<evidence type="ECO:0000313" key="2">
    <source>
        <dbReference type="EMBL" id="KAG6461254.1"/>
    </source>
</evidence>
<dbReference type="Proteomes" id="UP000791440">
    <property type="component" value="Unassembled WGS sequence"/>
</dbReference>
<dbReference type="GO" id="GO:0008270">
    <property type="term" value="F:zinc ion binding"/>
    <property type="evidence" value="ECO:0007669"/>
    <property type="project" value="InterPro"/>
</dbReference>
<reference evidence="2" key="1">
    <citation type="journal article" date="2016" name="Insect Biochem. Mol. Biol.">
        <title>Multifaceted biological insights from a draft genome sequence of the tobacco hornworm moth, Manduca sexta.</title>
        <authorList>
            <person name="Kanost M.R."/>
            <person name="Arrese E.L."/>
            <person name="Cao X."/>
            <person name="Chen Y.R."/>
            <person name="Chellapilla S."/>
            <person name="Goldsmith M.R."/>
            <person name="Grosse-Wilde E."/>
            <person name="Heckel D.G."/>
            <person name="Herndon N."/>
            <person name="Jiang H."/>
            <person name="Papanicolaou A."/>
            <person name="Qu J."/>
            <person name="Soulages J.L."/>
            <person name="Vogel H."/>
            <person name="Walters J."/>
            <person name="Waterhouse R.M."/>
            <person name="Ahn S.J."/>
            <person name="Almeida F.C."/>
            <person name="An C."/>
            <person name="Aqrawi P."/>
            <person name="Bretschneider A."/>
            <person name="Bryant W.B."/>
            <person name="Bucks S."/>
            <person name="Chao H."/>
            <person name="Chevignon G."/>
            <person name="Christen J.M."/>
            <person name="Clarke D.F."/>
            <person name="Dittmer N.T."/>
            <person name="Ferguson L.C.F."/>
            <person name="Garavelou S."/>
            <person name="Gordon K.H.J."/>
            <person name="Gunaratna R.T."/>
            <person name="Han Y."/>
            <person name="Hauser F."/>
            <person name="He Y."/>
            <person name="Heidel-Fischer H."/>
            <person name="Hirsh A."/>
            <person name="Hu Y."/>
            <person name="Jiang H."/>
            <person name="Kalra D."/>
            <person name="Klinner C."/>
            <person name="Konig C."/>
            <person name="Kovar C."/>
            <person name="Kroll A.R."/>
            <person name="Kuwar S.S."/>
            <person name="Lee S.L."/>
            <person name="Lehman R."/>
            <person name="Li K."/>
            <person name="Li Z."/>
            <person name="Liang H."/>
            <person name="Lovelace S."/>
            <person name="Lu Z."/>
            <person name="Mansfield J.H."/>
            <person name="McCulloch K.J."/>
            <person name="Mathew T."/>
            <person name="Morton B."/>
            <person name="Muzny D.M."/>
            <person name="Neunemann D."/>
            <person name="Ongeri F."/>
            <person name="Pauchet Y."/>
            <person name="Pu L.L."/>
            <person name="Pyrousis I."/>
            <person name="Rao X.J."/>
            <person name="Redding A."/>
            <person name="Roesel C."/>
            <person name="Sanchez-Gracia A."/>
            <person name="Schaack S."/>
            <person name="Shukla A."/>
            <person name="Tetreau G."/>
            <person name="Wang Y."/>
            <person name="Xiong G.H."/>
            <person name="Traut W."/>
            <person name="Walsh T.K."/>
            <person name="Worley K.C."/>
            <person name="Wu D."/>
            <person name="Wu W."/>
            <person name="Wu Y.Q."/>
            <person name="Zhang X."/>
            <person name="Zou Z."/>
            <person name="Zucker H."/>
            <person name="Briscoe A.D."/>
            <person name="Burmester T."/>
            <person name="Clem R.J."/>
            <person name="Feyereisen R."/>
            <person name="Grimmelikhuijzen C.J.P."/>
            <person name="Hamodrakas S.J."/>
            <person name="Hansson B.S."/>
            <person name="Huguet E."/>
            <person name="Jermiin L.S."/>
            <person name="Lan Q."/>
            <person name="Lehman H.K."/>
            <person name="Lorenzen M."/>
            <person name="Merzendorfer H."/>
            <person name="Michalopoulos I."/>
            <person name="Morton D.B."/>
            <person name="Muthukrishnan S."/>
            <person name="Oakeshott J.G."/>
            <person name="Palmer W."/>
            <person name="Park Y."/>
            <person name="Passarelli A.L."/>
            <person name="Rozas J."/>
            <person name="Schwartz L.M."/>
            <person name="Smith W."/>
            <person name="Southgate A."/>
            <person name="Vilcinskas A."/>
            <person name="Vogt R."/>
            <person name="Wang P."/>
            <person name="Werren J."/>
            <person name="Yu X.Q."/>
            <person name="Zhou J.J."/>
            <person name="Brown S.J."/>
            <person name="Scherer S.E."/>
            <person name="Richards S."/>
            <person name="Blissard G.W."/>
        </authorList>
    </citation>
    <scope>NUCLEOTIDE SEQUENCE</scope>
</reference>
<dbReference type="PANTHER" id="PTHR13513">
    <property type="entry name" value="E3 UBIQUITIN-PROTEIN LIGASE UBR7"/>
    <property type="match status" value="1"/>
</dbReference>
<evidence type="ECO:0000256" key="1">
    <source>
        <dbReference type="SAM" id="MobiDB-lite"/>
    </source>
</evidence>
<dbReference type="CDD" id="cd15542">
    <property type="entry name" value="PHD_UBR7"/>
    <property type="match status" value="1"/>
</dbReference>
<feature type="compositionally biased region" description="Basic and acidic residues" evidence="1">
    <location>
        <begin position="355"/>
        <end position="364"/>
    </location>
</feature>
<feature type="compositionally biased region" description="Basic and acidic residues" evidence="1">
    <location>
        <begin position="180"/>
        <end position="191"/>
    </location>
</feature>
<dbReference type="EMBL" id="JH668730">
    <property type="protein sequence ID" value="KAG6461254.1"/>
    <property type="molecule type" value="Genomic_DNA"/>
</dbReference>
<accession>A0A922CWR7</accession>
<feature type="compositionally biased region" description="Polar residues" evidence="1">
    <location>
        <begin position="192"/>
        <end position="206"/>
    </location>
</feature>
<proteinExistence type="predicted"/>
<feature type="region of interest" description="Disordered" evidence="1">
    <location>
        <begin position="133"/>
        <end position="323"/>
    </location>
</feature>
<evidence type="ECO:0000313" key="3">
    <source>
        <dbReference type="Proteomes" id="UP000791440"/>
    </source>
</evidence>
<dbReference type="GO" id="GO:0061630">
    <property type="term" value="F:ubiquitin protein ligase activity"/>
    <property type="evidence" value="ECO:0007669"/>
    <property type="project" value="InterPro"/>
</dbReference>
<feature type="compositionally biased region" description="Polar residues" evidence="1">
    <location>
        <begin position="218"/>
        <end position="227"/>
    </location>
</feature>
<reference evidence="2" key="2">
    <citation type="submission" date="2020-12" db="EMBL/GenBank/DDBJ databases">
        <authorList>
            <person name="Kanost M."/>
        </authorList>
    </citation>
    <scope>NUCLEOTIDE SEQUENCE</scope>
</reference>
<feature type="compositionally biased region" description="Polar residues" evidence="1">
    <location>
        <begin position="154"/>
        <end position="177"/>
    </location>
</feature>
<dbReference type="PANTHER" id="PTHR13513:SF9">
    <property type="entry name" value="E3 UBIQUITIN-PROTEIN LIGASE UBR7-RELATED"/>
    <property type="match status" value="1"/>
</dbReference>
<feature type="compositionally biased region" description="Basic and acidic residues" evidence="1">
    <location>
        <begin position="390"/>
        <end position="408"/>
    </location>
</feature>
<comment type="caution">
    <text evidence="2">The sequence shown here is derived from an EMBL/GenBank/DDBJ whole genome shotgun (WGS) entry which is preliminary data.</text>
</comment>
<protein>
    <recommendedName>
        <fullName evidence="4">E3 ubiquitin-protein ligase UBR7</fullName>
    </recommendedName>
</protein>
<feature type="compositionally biased region" description="Polar residues" evidence="1">
    <location>
        <begin position="236"/>
        <end position="266"/>
    </location>
</feature>
<feature type="region of interest" description="Disordered" evidence="1">
    <location>
        <begin position="337"/>
        <end position="408"/>
    </location>
</feature>
<keyword evidence="3" id="KW-1185">Reference proteome</keyword>